<evidence type="ECO:0000313" key="1">
    <source>
        <dbReference type="EMBL" id="KAI0051978.1"/>
    </source>
</evidence>
<dbReference type="Proteomes" id="UP000814033">
    <property type="component" value="Unassembled WGS sequence"/>
</dbReference>
<reference evidence="1" key="1">
    <citation type="submission" date="2021-02" db="EMBL/GenBank/DDBJ databases">
        <authorList>
            <consortium name="DOE Joint Genome Institute"/>
            <person name="Ahrendt S."/>
            <person name="Looney B.P."/>
            <person name="Miyauchi S."/>
            <person name="Morin E."/>
            <person name="Drula E."/>
            <person name="Courty P.E."/>
            <person name="Chicoki N."/>
            <person name="Fauchery L."/>
            <person name="Kohler A."/>
            <person name="Kuo A."/>
            <person name="Labutti K."/>
            <person name="Pangilinan J."/>
            <person name="Lipzen A."/>
            <person name="Riley R."/>
            <person name="Andreopoulos W."/>
            <person name="He G."/>
            <person name="Johnson J."/>
            <person name="Barry K.W."/>
            <person name="Grigoriev I.V."/>
            <person name="Nagy L."/>
            <person name="Hibbett D."/>
            <person name="Henrissat B."/>
            <person name="Matheny P.B."/>
            <person name="Labbe J."/>
            <person name="Martin F."/>
        </authorList>
    </citation>
    <scope>NUCLEOTIDE SEQUENCE</scope>
    <source>
        <strain evidence="1">FP105234-sp</strain>
    </source>
</reference>
<comment type="caution">
    <text evidence="1">The sequence shown here is derived from an EMBL/GenBank/DDBJ whole genome shotgun (WGS) entry which is preliminary data.</text>
</comment>
<accession>A0ACB8S759</accession>
<reference evidence="1" key="2">
    <citation type="journal article" date="2022" name="New Phytol.">
        <title>Evolutionary transition to the ectomycorrhizal habit in the genomes of a hyperdiverse lineage of mushroom-forming fungi.</title>
        <authorList>
            <person name="Looney B."/>
            <person name="Miyauchi S."/>
            <person name="Morin E."/>
            <person name="Drula E."/>
            <person name="Courty P.E."/>
            <person name="Kohler A."/>
            <person name="Kuo A."/>
            <person name="LaButti K."/>
            <person name="Pangilinan J."/>
            <person name="Lipzen A."/>
            <person name="Riley R."/>
            <person name="Andreopoulos W."/>
            <person name="He G."/>
            <person name="Johnson J."/>
            <person name="Nolan M."/>
            <person name="Tritt A."/>
            <person name="Barry K.W."/>
            <person name="Grigoriev I.V."/>
            <person name="Nagy L.G."/>
            <person name="Hibbett D."/>
            <person name="Henrissat B."/>
            <person name="Matheny P.B."/>
            <person name="Labbe J."/>
            <person name="Martin F.M."/>
        </authorList>
    </citation>
    <scope>NUCLEOTIDE SEQUENCE</scope>
    <source>
        <strain evidence="1">FP105234-sp</strain>
    </source>
</reference>
<name>A0ACB8S759_9AGAM</name>
<proteinExistence type="predicted"/>
<keyword evidence="2" id="KW-1185">Reference proteome</keyword>
<dbReference type="EMBL" id="MU275848">
    <property type="protein sequence ID" value="KAI0051978.1"/>
    <property type="molecule type" value="Genomic_DNA"/>
</dbReference>
<sequence length="142" mass="15921">MLGALRRTSQLMRRAHRVVPRVVSCTALQSTRTSSARPSCLLRRNPCSRIHRGQPSVQTHDDSLYVRRPMRPSGCLHRRLSTVLPWPATSWPPPPGARRFVNQTRQGQGTGTMPYCSCVQNNVQARAPSTTCASHNVRSHRT</sequence>
<evidence type="ECO:0000313" key="2">
    <source>
        <dbReference type="Proteomes" id="UP000814033"/>
    </source>
</evidence>
<gene>
    <name evidence="1" type="ORF">FA95DRAFT_108078</name>
</gene>
<protein>
    <submittedName>
        <fullName evidence="1">Uncharacterized protein</fullName>
    </submittedName>
</protein>
<organism evidence="1 2">
    <name type="scientific">Auriscalpium vulgare</name>
    <dbReference type="NCBI Taxonomy" id="40419"/>
    <lineage>
        <taxon>Eukaryota</taxon>
        <taxon>Fungi</taxon>
        <taxon>Dikarya</taxon>
        <taxon>Basidiomycota</taxon>
        <taxon>Agaricomycotina</taxon>
        <taxon>Agaricomycetes</taxon>
        <taxon>Russulales</taxon>
        <taxon>Auriscalpiaceae</taxon>
        <taxon>Auriscalpium</taxon>
    </lineage>
</organism>